<name>A0A3D8JWC0_9BURK</name>
<proteinExistence type="predicted"/>
<comment type="caution">
    <text evidence="1">The sequence shown here is derived from an EMBL/GenBank/DDBJ whole genome shotgun (WGS) entry which is preliminary data.</text>
</comment>
<keyword evidence="2" id="KW-1185">Reference proteome</keyword>
<organism evidence="1 2">
    <name type="scientific">Trinickia dinghuensis</name>
    <dbReference type="NCBI Taxonomy" id="2291023"/>
    <lineage>
        <taxon>Bacteria</taxon>
        <taxon>Pseudomonadati</taxon>
        <taxon>Pseudomonadota</taxon>
        <taxon>Betaproteobacteria</taxon>
        <taxon>Burkholderiales</taxon>
        <taxon>Burkholderiaceae</taxon>
        <taxon>Trinickia</taxon>
    </lineage>
</organism>
<evidence type="ECO:0000313" key="2">
    <source>
        <dbReference type="Proteomes" id="UP000256838"/>
    </source>
</evidence>
<sequence>MHKAYPAGIDPNVNATVFDQQLFWKCNGAQAVPVGTIGAEGSGPEIVTVFYRANEIVVLARWTSGSAAADFQGDFYQVNAFRLEQANNQTTFRAVSAITKAFGDGYDGVLNGKRVTFPYKNAASIRARLAALGL</sequence>
<dbReference type="AlphaFoldDB" id="A0A3D8JWC0"/>
<evidence type="ECO:0000313" key="1">
    <source>
        <dbReference type="EMBL" id="RDU97443.1"/>
    </source>
</evidence>
<reference evidence="1 2" key="1">
    <citation type="submission" date="2018-08" db="EMBL/GenBank/DDBJ databases">
        <title>Paraburkholderia sp. DHOM06 isolated from forest soil.</title>
        <authorList>
            <person name="Gao Z.-H."/>
            <person name="Qiu L.-H."/>
        </authorList>
    </citation>
    <scope>NUCLEOTIDE SEQUENCE [LARGE SCALE GENOMIC DNA]</scope>
    <source>
        <strain evidence="1 2">DHOM06</strain>
    </source>
</reference>
<protein>
    <submittedName>
        <fullName evidence="1">Uncharacterized protein</fullName>
    </submittedName>
</protein>
<gene>
    <name evidence="1" type="ORF">DWV00_19755</name>
</gene>
<dbReference type="EMBL" id="QRGA01000010">
    <property type="protein sequence ID" value="RDU97443.1"/>
    <property type="molecule type" value="Genomic_DNA"/>
</dbReference>
<dbReference type="Proteomes" id="UP000256838">
    <property type="component" value="Unassembled WGS sequence"/>
</dbReference>
<accession>A0A3D8JWC0</accession>